<dbReference type="AlphaFoldDB" id="A0A6B0T3K6"/>
<feature type="transmembrane region" description="Helical" evidence="1">
    <location>
        <begin position="67"/>
        <end position="84"/>
    </location>
</feature>
<feature type="transmembrane region" description="Helical" evidence="1">
    <location>
        <begin position="176"/>
        <end position="195"/>
    </location>
</feature>
<feature type="transmembrane region" description="Helical" evidence="1">
    <location>
        <begin position="41"/>
        <end position="60"/>
    </location>
</feature>
<keyword evidence="1" id="KW-1133">Transmembrane helix</keyword>
<evidence type="ECO:0000313" key="3">
    <source>
        <dbReference type="Proteomes" id="UP000437065"/>
    </source>
</evidence>
<name>A0A6B0T3K6_9EURY</name>
<protein>
    <submittedName>
        <fullName evidence="2">Uncharacterized protein</fullName>
    </submittedName>
</protein>
<proteinExistence type="predicted"/>
<keyword evidence="1" id="KW-0812">Transmembrane</keyword>
<keyword evidence="3" id="KW-1185">Reference proteome</keyword>
<keyword evidence="1" id="KW-0472">Membrane</keyword>
<sequence length="210" mass="21508">MVPSNRLPDAVTVSRLLGGLAVVLAGLGAVLLLFPQPLADVFFAVWVLFAVILTVVGALGAWTRRTALLWVAALLLVGLSIVGMWSLGPFVAPAALVLLGAAVASLWTGPRPGAHKAVLDDPPSVLEAVLKTLGGAVLMVVGAILAYEGTIVRELFTRGCASETLDCALAVTRWDAVGLAVLGVAAIGIGGWMVWTQVAVGRILASNQAG</sequence>
<gene>
    <name evidence="2" type="ORF">GRX01_17885</name>
</gene>
<evidence type="ECO:0000256" key="1">
    <source>
        <dbReference type="SAM" id="Phobius"/>
    </source>
</evidence>
<comment type="caution">
    <text evidence="2">The sequence shown here is derived from an EMBL/GenBank/DDBJ whole genome shotgun (WGS) entry which is preliminary data.</text>
</comment>
<feature type="transmembrane region" description="Helical" evidence="1">
    <location>
        <begin position="12"/>
        <end position="35"/>
    </location>
</feature>
<accession>A0A6B0T3K6</accession>
<dbReference type="EMBL" id="WUUS01000014">
    <property type="protein sequence ID" value="MXR43202.1"/>
    <property type="molecule type" value="Genomic_DNA"/>
</dbReference>
<dbReference type="RefSeq" id="WP_159670981.1">
    <property type="nucleotide sequence ID" value="NZ_WUUS01000014.1"/>
</dbReference>
<evidence type="ECO:0000313" key="2">
    <source>
        <dbReference type="EMBL" id="MXR43202.1"/>
    </source>
</evidence>
<dbReference type="OrthoDB" id="346467at2157"/>
<reference evidence="2 3" key="1">
    <citation type="submission" date="2019-12" db="EMBL/GenBank/DDBJ databases">
        <title>Isolation and characterization of three novel carbon monoxide-oxidizing members of Halobacteria from salione crusts and soils.</title>
        <authorList>
            <person name="Myers M.R."/>
            <person name="King G.M."/>
        </authorList>
    </citation>
    <scope>NUCLEOTIDE SEQUENCE [LARGE SCALE GENOMIC DNA]</scope>
    <source>
        <strain evidence="2 3">WSA2</strain>
    </source>
</reference>
<organism evidence="2 3">
    <name type="scientific">Halobaculum saliterrae</name>
    <dbReference type="NCBI Taxonomy" id="2073113"/>
    <lineage>
        <taxon>Archaea</taxon>
        <taxon>Methanobacteriati</taxon>
        <taxon>Methanobacteriota</taxon>
        <taxon>Stenosarchaea group</taxon>
        <taxon>Halobacteria</taxon>
        <taxon>Halobacteriales</taxon>
        <taxon>Haloferacaceae</taxon>
        <taxon>Halobaculum</taxon>
    </lineage>
</organism>
<feature type="transmembrane region" description="Helical" evidence="1">
    <location>
        <begin position="128"/>
        <end position="147"/>
    </location>
</feature>
<dbReference type="Proteomes" id="UP000437065">
    <property type="component" value="Unassembled WGS sequence"/>
</dbReference>